<keyword evidence="1" id="KW-0812">Transmembrane</keyword>
<keyword evidence="1" id="KW-1133">Transmembrane helix</keyword>
<feature type="transmembrane region" description="Helical" evidence="1">
    <location>
        <begin position="70"/>
        <end position="88"/>
    </location>
</feature>
<dbReference type="EMBL" id="JAGTPX010000024">
    <property type="protein sequence ID" value="MBR8671619.1"/>
    <property type="molecule type" value="Genomic_DNA"/>
</dbReference>
<feature type="transmembrane region" description="Helical" evidence="1">
    <location>
        <begin position="125"/>
        <end position="147"/>
    </location>
</feature>
<gene>
    <name evidence="2" type="ORF">KD144_18960</name>
</gene>
<reference evidence="2" key="1">
    <citation type="submission" date="2021-04" db="EMBL/GenBank/DDBJ databases">
        <title>Genomic analysis of electroactive and textile dye degrading Bacillus circulans strain: DC10 isolated from constructed wetland-microbial fuel cells treating textile dye wastewaters.</title>
        <authorList>
            <person name="Patel D.U."/>
            <person name="Desai C.R."/>
        </authorList>
    </citation>
    <scope>NUCLEOTIDE SEQUENCE</scope>
    <source>
        <strain evidence="2">DC10</strain>
    </source>
</reference>
<feature type="transmembrane region" description="Helical" evidence="1">
    <location>
        <begin position="32"/>
        <end position="50"/>
    </location>
</feature>
<feature type="transmembrane region" description="Helical" evidence="1">
    <location>
        <begin position="95"/>
        <end position="119"/>
    </location>
</feature>
<dbReference type="AlphaFoldDB" id="A0A941GFC5"/>
<proteinExistence type="predicted"/>
<evidence type="ECO:0000256" key="1">
    <source>
        <dbReference type="SAM" id="Phobius"/>
    </source>
</evidence>
<accession>A0A941GFC5</accession>
<name>A0A941GFC5_NIACI</name>
<keyword evidence="1" id="KW-0472">Membrane</keyword>
<comment type="caution">
    <text evidence="2">The sequence shown here is derived from an EMBL/GenBank/DDBJ whole genome shotgun (WGS) entry which is preliminary data.</text>
</comment>
<organism evidence="2">
    <name type="scientific">Niallia circulans</name>
    <name type="common">Bacillus circulans</name>
    <dbReference type="NCBI Taxonomy" id="1397"/>
    <lineage>
        <taxon>Bacteria</taxon>
        <taxon>Bacillati</taxon>
        <taxon>Bacillota</taxon>
        <taxon>Bacilli</taxon>
        <taxon>Bacillales</taxon>
        <taxon>Bacillaceae</taxon>
        <taxon>Niallia</taxon>
    </lineage>
</organism>
<sequence>MNKMLIVFLLLSYLVIGVIFLLMPKRLTKQEIYITWFVVTVQALIADIFWGEILDLYDLIKADGDLLIDLIIQISLPAFFGILYMNFMPRERNKFIVYFVFWVAFSVAYETLAVFVGYINYKGWNFWYTTLFYMYACLFMRWHYWFIRKAIKSDSIS</sequence>
<evidence type="ECO:0000313" key="2">
    <source>
        <dbReference type="EMBL" id="MBR8671619.1"/>
    </source>
</evidence>
<protein>
    <submittedName>
        <fullName evidence="2">Uncharacterized protein</fullName>
    </submittedName>
</protein>
<feature type="transmembrane region" description="Helical" evidence="1">
    <location>
        <begin position="6"/>
        <end position="23"/>
    </location>
</feature>
<dbReference type="RefSeq" id="WP_212120825.1">
    <property type="nucleotide sequence ID" value="NZ_JAGTPX020000010.1"/>
</dbReference>